<evidence type="ECO:0000256" key="1">
    <source>
        <dbReference type="ARBA" id="ARBA00004236"/>
    </source>
</evidence>
<dbReference type="AlphaFoldDB" id="A0A5E4S0K6"/>
<dbReference type="Proteomes" id="UP000333828">
    <property type="component" value="Unassembled WGS sequence"/>
</dbReference>
<comment type="similarity">
    <text evidence="2">Belongs to the membrane fusion protein (MFP) (TC 8.A.1) family.</text>
</comment>
<feature type="domain" description="Multidrug resistance protein MdtA-like barrel-sandwich hybrid" evidence="11">
    <location>
        <begin position="111"/>
        <end position="251"/>
    </location>
</feature>
<feature type="compositionally biased region" description="Low complexity" evidence="8">
    <location>
        <begin position="19"/>
        <end position="33"/>
    </location>
</feature>
<comment type="subcellular location">
    <subcellularLocation>
        <location evidence="1">Cell membrane</location>
    </subcellularLocation>
</comment>
<dbReference type="Pfam" id="PF25944">
    <property type="entry name" value="Beta-barrel_RND"/>
    <property type="match status" value="1"/>
</dbReference>
<accession>A0A5E4S0K6</accession>
<feature type="domain" description="Multidrug resistance protein MdtA-like alpha-helical hairpin" evidence="10">
    <location>
        <begin position="151"/>
        <end position="219"/>
    </location>
</feature>
<evidence type="ECO:0000259" key="10">
    <source>
        <dbReference type="Pfam" id="PF25876"/>
    </source>
</evidence>
<feature type="domain" description="Multidrug resistance protein MdtA-like C-terminal permuted SH3" evidence="13">
    <location>
        <begin position="342"/>
        <end position="399"/>
    </location>
</feature>
<keyword evidence="9" id="KW-0812">Transmembrane</keyword>
<evidence type="ECO:0000256" key="9">
    <source>
        <dbReference type="SAM" id="Phobius"/>
    </source>
</evidence>
<evidence type="ECO:0000256" key="6">
    <source>
        <dbReference type="ARBA" id="ARBA00023136"/>
    </source>
</evidence>
<dbReference type="InterPro" id="IPR058625">
    <property type="entry name" value="MdtA-like_BSH"/>
</dbReference>
<evidence type="ECO:0000313" key="15">
    <source>
        <dbReference type="Proteomes" id="UP000333828"/>
    </source>
</evidence>
<dbReference type="Pfam" id="PF25876">
    <property type="entry name" value="HH_MFP_RND"/>
    <property type="match status" value="1"/>
</dbReference>
<evidence type="ECO:0000256" key="4">
    <source>
        <dbReference type="ARBA" id="ARBA00022475"/>
    </source>
</evidence>
<dbReference type="InterPro" id="IPR058627">
    <property type="entry name" value="MdtA-like_C"/>
</dbReference>
<feature type="region of interest" description="Disordered" evidence="8">
    <location>
        <begin position="1"/>
        <end position="47"/>
    </location>
</feature>
<evidence type="ECO:0000256" key="8">
    <source>
        <dbReference type="SAM" id="MobiDB-lite"/>
    </source>
</evidence>
<dbReference type="RefSeq" id="WP_150682732.1">
    <property type="nucleotide sequence ID" value="NZ_CABPSI010000001.1"/>
</dbReference>
<keyword evidence="7" id="KW-0175">Coiled coil</keyword>
<dbReference type="Pfam" id="PF25917">
    <property type="entry name" value="BSH_RND"/>
    <property type="match status" value="1"/>
</dbReference>
<dbReference type="Pfam" id="PF25967">
    <property type="entry name" value="RND-MFP_C"/>
    <property type="match status" value="1"/>
</dbReference>
<evidence type="ECO:0000256" key="5">
    <source>
        <dbReference type="ARBA" id="ARBA00022519"/>
    </source>
</evidence>
<organism evidence="14 15">
    <name type="scientific">Pandoraea iniqua</name>
    <dbReference type="NCBI Taxonomy" id="2508288"/>
    <lineage>
        <taxon>Bacteria</taxon>
        <taxon>Pseudomonadati</taxon>
        <taxon>Pseudomonadota</taxon>
        <taxon>Betaproteobacteria</taxon>
        <taxon>Burkholderiales</taxon>
        <taxon>Burkholderiaceae</taxon>
        <taxon>Pandoraea</taxon>
    </lineage>
</organism>
<evidence type="ECO:0000259" key="12">
    <source>
        <dbReference type="Pfam" id="PF25944"/>
    </source>
</evidence>
<gene>
    <name evidence="14" type="primary">mdtA_1</name>
    <name evidence="14" type="ORF">PIN31115_00480</name>
</gene>
<sequence>MSDENARRPLPVAGDKAAAHQPQAGHGAATAGETGSGGKSGNESGNKRPRRWVVAVLAVVVVAGAGAWLRSRGAEKPVKAALAPSVTAATVDVRDVPVRLVANGTVTARQTIEVRPQISSIIRQVHIKEGDFVKAGQLLFSLDARMDEANLKKVQAQLTKDEADLANARRTLARTKQLIAEHFVSQSALDTAQSGVDSLTAQVAADRAACAASQVAVDYNQIRAGIDGRTGAINVHPGSLVTPGGAALVTITQLDPIDISFTLPEGALAELQAARAGGSVAVTATLGTTGMTATGQLSFIDNAVDSQTGTIRLKAAYDNRDAKLWPGMYLNIAVIGRILKQASVVPPQAVQTGPDGKFVYVIGADGKVSAKPVKVGYVEAKLAVVEGVPAGVRVVQEGAENLRPGNKVTVVASREGGDATPQTPQTKDARKDATKAAAATSTEVRTADAADATTPKSTP</sequence>
<evidence type="ECO:0000256" key="3">
    <source>
        <dbReference type="ARBA" id="ARBA00022448"/>
    </source>
</evidence>
<evidence type="ECO:0000259" key="13">
    <source>
        <dbReference type="Pfam" id="PF25967"/>
    </source>
</evidence>
<dbReference type="InterPro" id="IPR006143">
    <property type="entry name" value="RND_pump_MFP"/>
</dbReference>
<proteinExistence type="inferred from homology"/>
<feature type="domain" description="Multidrug resistance protein MdtA-like beta-barrel" evidence="12">
    <location>
        <begin position="256"/>
        <end position="333"/>
    </location>
</feature>
<dbReference type="Gene3D" id="2.40.420.20">
    <property type="match status" value="1"/>
</dbReference>
<dbReference type="Gene3D" id="2.40.50.100">
    <property type="match status" value="1"/>
</dbReference>
<evidence type="ECO:0000256" key="2">
    <source>
        <dbReference type="ARBA" id="ARBA00009477"/>
    </source>
</evidence>
<dbReference type="InterPro" id="IPR058626">
    <property type="entry name" value="MdtA-like_b-barrel"/>
</dbReference>
<keyword evidence="15" id="KW-1185">Reference proteome</keyword>
<feature type="coiled-coil region" evidence="7">
    <location>
        <begin position="151"/>
        <end position="178"/>
    </location>
</feature>
<dbReference type="EMBL" id="CABPSI010000001">
    <property type="protein sequence ID" value="VVD68653.1"/>
    <property type="molecule type" value="Genomic_DNA"/>
</dbReference>
<evidence type="ECO:0000313" key="14">
    <source>
        <dbReference type="EMBL" id="VVD68653.1"/>
    </source>
</evidence>
<name>A0A5E4S0K6_9BURK</name>
<keyword evidence="5" id="KW-0997">Cell inner membrane</keyword>
<protein>
    <submittedName>
        <fullName evidence="14">Multidrug resistance protein MdtA</fullName>
    </submittedName>
</protein>
<reference evidence="14 15" key="1">
    <citation type="submission" date="2019-08" db="EMBL/GenBank/DDBJ databases">
        <authorList>
            <person name="Peeters C."/>
        </authorList>
    </citation>
    <scope>NUCLEOTIDE SEQUENCE [LARGE SCALE GENOMIC DNA]</scope>
    <source>
        <strain evidence="14 15">LMG 31115</strain>
    </source>
</reference>
<keyword evidence="6 9" id="KW-0472">Membrane</keyword>
<feature type="region of interest" description="Disordered" evidence="8">
    <location>
        <begin position="412"/>
        <end position="459"/>
    </location>
</feature>
<evidence type="ECO:0000256" key="7">
    <source>
        <dbReference type="SAM" id="Coils"/>
    </source>
</evidence>
<keyword evidence="4" id="KW-1003">Cell membrane</keyword>
<dbReference type="PANTHER" id="PTHR30469:SF36">
    <property type="entry name" value="BLL3903 PROTEIN"/>
    <property type="match status" value="1"/>
</dbReference>
<dbReference type="InterPro" id="IPR058624">
    <property type="entry name" value="MdtA-like_HH"/>
</dbReference>
<keyword evidence="3" id="KW-0813">Transport</keyword>
<dbReference type="PANTHER" id="PTHR30469">
    <property type="entry name" value="MULTIDRUG RESISTANCE PROTEIN MDTA"/>
    <property type="match status" value="1"/>
</dbReference>
<dbReference type="SUPFAM" id="SSF111369">
    <property type="entry name" value="HlyD-like secretion proteins"/>
    <property type="match status" value="1"/>
</dbReference>
<dbReference type="Gene3D" id="2.40.30.170">
    <property type="match status" value="1"/>
</dbReference>
<evidence type="ECO:0000259" key="11">
    <source>
        <dbReference type="Pfam" id="PF25917"/>
    </source>
</evidence>
<keyword evidence="9" id="KW-1133">Transmembrane helix</keyword>
<dbReference type="GO" id="GO:1990281">
    <property type="term" value="C:efflux pump complex"/>
    <property type="evidence" value="ECO:0007669"/>
    <property type="project" value="TreeGrafter"/>
</dbReference>
<dbReference type="Gene3D" id="1.10.287.470">
    <property type="entry name" value="Helix hairpin bin"/>
    <property type="match status" value="1"/>
</dbReference>
<dbReference type="NCBIfam" id="TIGR01730">
    <property type="entry name" value="RND_mfp"/>
    <property type="match status" value="1"/>
</dbReference>
<dbReference type="GO" id="GO:0015562">
    <property type="term" value="F:efflux transmembrane transporter activity"/>
    <property type="evidence" value="ECO:0007669"/>
    <property type="project" value="TreeGrafter"/>
</dbReference>
<feature type="transmembrane region" description="Helical" evidence="9">
    <location>
        <begin position="52"/>
        <end position="69"/>
    </location>
</feature>